<dbReference type="InterPro" id="IPR050791">
    <property type="entry name" value="Aldo-Keto_reductase"/>
</dbReference>
<dbReference type="PANTHER" id="PTHR43625:SF40">
    <property type="entry name" value="ALDO-KETO REDUCTASE YAKC [NADP(+)]"/>
    <property type="match status" value="1"/>
</dbReference>
<dbReference type="GO" id="GO:0016491">
    <property type="term" value="F:oxidoreductase activity"/>
    <property type="evidence" value="ECO:0007669"/>
    <property type="project" value="UniProtKB-KW"/>
</dbReference>
<dbReference type="Proteomes" id="UP000295453">
    <property type="component" value="Unassembled WGS sequence"/>
</dbReference>
<dbReference type="CDD" id="cd19076">
    <property type="entry name" value="AKR_AKR13A_13D"/>
    <property type="match status" value="1"/>
</dbReference>
<keyword evidence="4" id="KW-1185">Reference proteome</keyword>
<name>A0A4R1C0D5_9ACTN</name>
<evidence type="ECO:0000256" key="1">
    <source>
        <dbReference type="ARBA" id="ARBA00023002"/>
    </source>
</evidence>
<dbReference type="EMBL" id="SJZJ01000017">
    <property type="protein sequence ID" value="TCJ23438.1"/>
    <property type="molecule type" value="Genomic_DNA"/>
</dbReference>
<evidence type="ECO:0000313" key="3">
    <source>
        <dbReference type="EMBL" id="TCJ23438.1"/>
    </source>
</evidence>
<dbReference type="InterPro" id="IPR023210">
    <property type="entry name" value="NADP_OxRdtase_dom"/>
</dbReference>
<sequence length="332" mass="35581">MSTPRRTLGTASPLDVSALGLGCMGMSEFYGTPDEDGGIATIHRALDLGVTFLDTADMYGPFTNELLVGRAIADRRDQVQLATKFGNERLPDGTRVGINGRPEYVRAACDASLQRLGVDHIDLYYQHRVDKTVPIEETVGAMAELVTAGKVRHLGLSEASAVTIRRAHAVHPITALQTEYSLFTRDIEDEIRPVLRELGIGLVPYSPLGRGLLTGAITTASGADGTADFRRSAYFPRFQGDALAQNLTLVDNVRAIAEAKGATPGQIALAWVLAQGDDIAPIPGTKRVRYLEENVGALTVDLTATDLADLERAVPRDAVAGARYGDMSHIDA</sequence>
<dbReference type="InterPro" id="IPR036812">
    <property type="entry name" value="NAD(P)_OxRdtase_dom_sf"/>
</dbReference>
<dbReference type="OrthoDB" id="3664926at2"/>
<dbReference type="GO" id="GO:0005737">
    <property type="term" value="C:cytoplasm"/>
    <property type="evidence" value="ECO:0007669"/>
    <property type="project" value="TreeGrafter"/>
</dbReference>
<proteinExistence type="predicted"/>
<protein>
    <submittedName>
        <fullName evidence="3">Aldo/keto reductase</fullName>
    </submittedName>
</protein>
<dbReference type="RefSeq" id="WP_131584172.1">
    <property type="nucleotide sequence ID" value="NZ_SJZJ01000017.1"/>
</dbReference>
<gene>
    <name evidence="3" type="ORF">EPD65_11305</name>
</gene>
<evidence type="ECO:0000259" key="2">
    <source>
        <dbReference type="Pfam" id="PF00248"/>
    </source>
</evidence>
<evidence type="ECO:0000313" key="4">
    <source>
        <dbReference type="Proteomes" id="UP000295453"/>
    </source>
</evidence>
<comment type="caution">
    <text evidence="3">The sequence shown here is derived from an EMBL/GenBank/DDBJ whole genome shotgun (WGS) entry which is preliminary data.</text>
</comment>
<dbReference type="PANTHER" id="PTHR43625">
    <property type="entry name" value="AFLATOXIN B1 ALDEHYDE REDUCTASE"/>
    <property type="match status" value="1"/>
</dbReference>
<feature type="domain" description="NADP-dependent oxidoreductase" evidence="2">
    <location>
        <begin position="19"/>
        <end position="313"/>
    </location>
</feature>
<dbReference type="Pfam" id="PF00248">
    <property type="entry name" value="Aldo_ket_red"/>
    <property type="match status" value="1"/>
</dbReference>
<dbReference type="Gene3D" id="3.20.20.100">
    <property type="entry name" value="NADP-dependent oxidoreductase domain"/>
    <property type="match status" value="1"/>
</dbReference>
<organism evidence="3 4">
    <name type="scientific">Nocardioides jejuensis</name>
    <dbReference type="NCBI Taxonomy" id="2502782"/>
    <lineage>
        <taxon>Bacteria</taxon>
        <taxon>Bacillati</taxon>
        <taxon>Actinomycetota</taxon>
        <taxon>Actinomycetes</taxon>
        <taxon>Propionibacteriales</taxon>
        <taxon>Nocardioidaceae</taxon>
        <taxon>Nocardioides</taxon>
    </lineage>
</organism>
<accession>A0A4R1C0D5</accession>
<keyword evidence="1" id="KW-0560">Oxidoreductase</keyword>
<reference evidence="3 4" key="1">
    <citation type="submission" date="2019-03" db="EMBL/GenBank/DDBJ databases">
        <authorList>
            <person name="Kim M.K.M."/>
        </authorList>
    </citation>
    <scope>NUCLEOTIDE SEQUENCE [LARGE SCALE GENOMIC DNA]</scope>
    <source>
        <strain evidence="3 4">18JY15-6</strain>
    </source>
</reference>
<dbReference type="AlphaFoldDB" id="A0A4R1C0D5"/>
<dbReference type="SUPFAM" id="SSF51430">
    <property type="entry name" value="NAD(P)-linked oxidoreductase"/>
    <property type="match status" value="1"/>
</dbReference>